<dbReference type="EMBL" id="KQ244785">
    <property type="protein sequence ID" value="KNC74083.1"/>
    <property type="molecule type" value="Genomic_DNA"/>
</dbReference>
<accession>A0A0L0FDG8</accession>
<dbReference type="AlphaFoldDB" id="A0A0L0FDG8"/>
<keyword evidence="3" id="KW-1185">Reference proteome</keyword>
<organism evidence="2 3">
    <name type="scientific">Sphaeroforma arctica JP610</name>
    <dbReference type="NCBI Taxonomy" id="667725"/>
    <lineage>
        <taxon>Eukaryota</taxon>
        <taxon>Ichthyosporea</taxon>
        <taxon>Ichthyophonida</taxon>
        <taxon>Sphaeroforma</taxon>
    </lineage>
</organism>
<evidence type="ECO:0000313" key="3">
    <source>
        <dbReference type="Proteomes" id="UP000054560"/>
    </source>
</evidence>
<evidence type="ECO:0000256" key="1">
    <source>
        <dbReference type="SAM" id="MobiDB-lite"/>
    </source>
</evidence>
<evidence type="ECO:0000313" key="2">
    <source>
        <dbReference type="EMBL" id="KNC74083.1"/>
    </source>
</evidence>
<name>A0A0L0FDG8_9EUKA</name>
<sequence length="179" mass="19507">MGPEARHSAHVVHSQFKSAAARNKTRTCNTHSYNHHTHEYKKLVIKLVQSIMAGVRNKTSTCHQMIMGAGKTTIISPLLCLMLADGKHLVTQASAGQAYGNASQVSIVRNAQEAACDVDAVAYIVEMVINLRGELFRPLPDVYFAMQEMDSHTNALKLSYATAGSKSEKTLAAYKNATC</sequence>
<dbReference type="Proteomes" id="UP000054560">
    <property type="component" value="Unassembled WGS sequence"/>
</dbReference>
<gene>
    <name evidence="2" type="ORF">SARC_13358</name>
</gene>
<protein>
    <submittedName>
        <fullName evidence="2">Uncharacterized protein</fullName>
    </submittedName>
</protein>
<feature type="non-terminal residue" evidence="2">
    <location>
        <position position="179"/>
    </location>
</feature>
<dbReference type="OrthoDB" id="2684236at2759"/>
<reference evidence="2 3" key="1">
    <citation type="submission" date="2011-02" db="EMBL/GenBank/DDBJ databases">
        <title>The Genome Sequence of Sphaeroforma arctica JP610.</title>
        <authorList>
            <consortium name="The Broad Institute Genome Sequencing Platform"/>
            <person name="Russ C."/>
            <person name="Cuomo C."/>
            <person name="Young S.K."/>
            <person name="Zeng Q."/>
            <person name="Gargeya S."/>
            <person name="Alvarado L."/>
            <person name="Berlin A."/>
            <person name="Chapman S.B."/>
            <person name="Chen Z."/>
            <person name="Freedman E."/>
            <person name="Gellesch M."/>
            <person name="Goldberg J."/>
            <person name="Griggs A."/>
            <person name="Gujja S."/>
            <person name="Heilman E."/>
            <person name="Heiman D."/>
            <person name="Howarth C."/>
            <person name="Mehta T."/>
            <person name="Neiman D."/>
            <person name="Pearson M."/>
            <person name="Roberts A."/>
            <person name="Saif S."/>
            <person name="Shea T."/>
            <person name="Shenoy N."/>
            <person name="Sisk P."/>
            <person name="Stolte C."/>
            <person name="Sykes S."/>
            <person name="White J."/>
            <person name="Yandava C."/>
            <person name="Burger G."/>
            <person name="Gray M.W."/>
            <person name="Holland P.W.H."/>
            <person name="King N."/>
            <person name="Lang F.B.F."/>
            <person name="Roger A.J."/>
            <person name="Ruiz-Trillo I."/>
            <person name="Haas B."/>
            <person name="Nusbaum C."/>
            <person name="Birren B."/>
        </authorList>
    </citation>
    <scope>NUCLEOTIDE SEQUENCE [LARGE SCALE GENOMIC DNA]</scope>
    <source>
        <strain evidence="2 3">JP610</strain>
    </source>
</reference>
<dbReference type="GeneID" id="25913862"/>
<proteinExistence type="predicted"/>
<feature type="region of interest" description="Disordered" evidence="1">
    <location>
        <begin position="1"/>
        <end position="24"/>
    </location>
</feature>
<dbReference type="RefSeq" id="XP_014147985.1">
    <property type="nucleotide sequence ID" value="XM_014292510.1"/>
</dbReference>